<evidence type="ECO:0000259" key="4">
    <source>
        <dbReference type="PROSITE" id="PS51513"/>
    </source>
</evidence>
<feature type="compositionally biased region" description="Basic residues" evidence="2">
    <location>
        <begin position="239"/>
        <end position="252"/>
    </location>
</feature>
<feature type="compositionally biased region" description="Gly residues" evidence="2">
    <location>
        <begin position="253"/>
        <end position="263"/>
    </location>
</feature>
<dbReference type="PROSITE" id="PS51513">
    <property type="entry name" value="FFD"/>
    <property type="match status" value="1"/>
</dbReference>
<evidence type="ECO:0000256" key="1">
    <source>
        <dbReference type="PROSITE-ProRule" id="PRU00846"/>
    </source>
</evidence>
<sequence length="275" mass="28698">MSMYIWSHISHVRVSANNYAGQQPSVTPGYPNYASSGTVPQQPAAATSSVASVPAPATAPVNQGVPSVPAVPQQATETASAVPAVPAVSTQTPAASNSVPAAATAPSVSSNNGGDASVQGTHAGRGDSGASSRPKHNNRNGQGQKPKVVLPEFNFDASNAKFSKEDITKEESVIPKAPAEGFYDKKSSFFDNISSTTKEQIEGSSDNKTAYQRRGEERQLNMETFGQAESNHGNWRGGRGGRGRGRGGHRGRGNGNWRGGRGGFNNNNNNSNNFS</sequence>
<dbReference type="PANTHER" id="PTHR13586:SF0">
    <property type="entry name" value="TRAILER HITCH, ISOFORM H"/>
    <property type="match status" value="1"/>
</dbReference>
<feature type="domain" description="DFDF" evidence="3">
    <location>
        <begin position="141"/>
        <end position="177"/>
    </location>
</feature>
<dbReference type="GeneID" id="30034071"/>
<dbReference type="PANTHER" id="PTHR13586">
    <property type="entry name" value="SCD6 PROTEIN-RELATED"/>
    <property type="match status" value="1"/>
</dbReference>
<dbReference type="InterPro" id="IPR025761">
    <property type="entry name" value="FFD_box"/>
</dbReference>
<dbReference type="RefSeq" id="XP_018737065.1">
    <property type="nucleotide sequence ID" value="XM_018879118.1"/>
</dbReference>
<dbReference type="InterPro" id="IPR019050">
    <property type="entry name" value="FDF_dom"/>
</dbReference>
<keyword evidence="6" id="KW-1185">Reference proteome</keyword>
<feature type="compositionally biased region" description="Low complexity" evidence="2">
    <location>
        <begin position="40"/>
        <end position="58"/>
    </location>
</feature>
<dbReference type="GO" id="GO:0033962">
    <property type="term" value="P:P-body assembly"/>
    <property type="evidence" value="ECO:0007669"/>
    <property type="project" value="TreeGrafter"/>
</dbReference>
<dbReference type="PROSITE" id="PS51512">
    <property type="entry name" value="DFDF"/>
    <property type="match status" value="1"/>
</dbReference>
<evidence type="ECO:0000256" key="2">
    <source>
        <dbReference type="SAM" id="MobiDB-lite"/>
    </source>
</evidence>
<reference evidence="5 6" key="1">
    <citation type="submission" date="2016-02" db="EMBL/GenBank/DDBJ databases">
        <title>Complete genome sequence and transcriptome regulation of the pentose utilising yeast Sugiyamaella lignohabitans.</title>
        <authorList>
            <person name="Bellasio M."/>
            <person name="Peymann A."/>
            <person name="Valli M."/>
            <person name="Sipitzky M."/>
            <person name="Graf A."/>
            <person name="Sauer M."/>
            <person name="Marx H."/>
            <person name="Mattanovich D."/>
        </authorList>
    </citation>
    <scope>NUCLEOTIDE SEQUENCE [LARGE SCALE GENOMIC DNA]</scope>
    <source>
        <strain evidence="5 6">CBS 10342</strain>
    </source>
</reference>
<feature type="domain" description="FFD box profile" evidence="4">
    <location>
        <begin position="181"/>
        <end position="197"/>
    </location>
</feature>
<name>A0A167EXV5_9ASCO</name>
<feature type="compositionally biased region" description="Low complexity" evidence="2">
    <location>
        <begin position="264"/>
        <end position="275"/>
    </location>
</feature>
<feature type="region of interest" description="Disordered" evidence="2">
    <location>
        <begin position="31"/>
        <end position="58"/>
    </location>
</feature>
<dbReference type="OrthoDB" id="21539at2759"/>
<accession>A0A167EXV5</accession>
<dbReference type="SMART" id="SM01199">
    <property type="entry name" value="FDF"/>
    <property type="match status" value="1"/>
</dbReference>
<dbReference type="AlphaFoldDB" id="A0A167EXV5"/>
<feature type="region of interest" description="Disordered" evidence="2">
    <location>
        <begin position="94"/>
        <end position="149"/>
    </location>
</feature>
<protein>
    <submittedName>
        <fullName evidence="5">Uncharacterized protein</fullName>
    </submittedName>
</protein>
<evidence type="ECO:0000313" key="5">
    <source>
        <dbReference type="EMBL" id="ANB14588.1"/>
    </source>
</evidence>
<dbReference type="GO" id="GO:0000932">
    <property type="term" value="C:P-body"/>
    <property type="evidence" value="ECO:0007669"/>
    <property type="project" value="TreeGrafter"/>
</dbReference>
<dbReference type="InterPro" id="IPR025762">
    <property type="entry name" value="DFDF"/>
</dbReference>
<proteinExistence type="predicted"/>
<dbReference type="EMBL" id="CP014503">
    <property type="protein sequence ID" value="ANB14588.1"/>
    <property type="molecule type" value="Genomic_DNA"/>
</dbReference>
<feature type="compositionally biased region" description="Low complexity" evidence="2">
    <location>
        <begin position="94"/>
        <end position="112"/>
    </location>
</feature>
<dbReference type="GO" id="GO:0034063">
    <property type="term" value="P:stress granule assembly"/>
    <property type="evidence" value="ECO:0007669"/>
    <property type="project" value="TreeGrafter"/>
</dbReference>
<feature type="short sequence motif" description="FFD box" evidence="1">
    <location>
        <begin position="181"/>
        <end position="197"/>
    </location>
</feature>
<dbReference type="Proteomes" id="UP000189580">
    <property type="component" value="Chromosome b"/>
</dbReference>
<dbReference type="KEGG" id="slb:AWJ20_2188"/>
<feature type="region of interest" description="Disordered" evidence="2">
    <location>
        <begin position="227"/>
        <end position="275"/>
    </location>
</feature>
<gene>
    <name evidence="5" type="ORF">AWJ20_2188</name>
</gene>
<evidence type="ECO:0000259" key="3">
    <source>
        <dbReference type="PROSITE" id="PS51512"/>
    </source>
</evidence>
<dbReference type="GO" id="GO:0003729">
    <property type="term" value="F:mRNA binding"/>
    <property type="evidence" value="ECO:0007669"/>
    <property type="project" value="TreeGrafter"/>
</dbReference>
<organism evidence="5 6">
    <name type="scientific">Sugiyamaella lignohabitans</name>
    <dbReference type="NCBI Taxonomy" id="796027"/>
    <lineage>
        <taxon>Eukaryota</taxon>
        <taxon>Fungi</taxon>
        <taxon>Dikarya</taxon>
        <taxon>Ascomycota</taxon>
        <taxon>Saccharomycotina</taxon>
        <taxon>Dipodascomycetes</taxon>
        <taxon>Dipodascales</taxon>
        <taxon>Trichomonascaceae</taxon>
        <taxon>Sugiyamaella</taxon>
    </lineage>
</organism>
<evidence type="ECO:0000313" key="6">
    <source>
        <dbReference type="Proteomes" id="UP000189580"/>
    </source>
</evidence>